<evidence type="ECO:0000313" key="2">
    <source>
        <dbReference type="EMBL" id="QCW03554.1"/>
    </source>
</evidence>
<dbReference type="PROSITE" id="PS50995">
    <property type="entry name" value="HTH_MARR_2"/>
    <property type="match status" value="1"/>
</dbReference>
<dbReference type="GeneID" id="96156321"/>
<feature type="domain" description="HTH marR-type" evidence="1">
    <location>
        <begin position="1"/>
        <end position="78"/>
    </location>
</feature>
<dbReference type="SUPFAM" id="SSF46785">
    <property type="entry name" value="Winged helix' DNA-binding domain"/>
    <property type="match status" value="1"/>
</dbReference>
<dbReference type="KEGG" id="npl:FGF80_10020"/>
<dbReference type="EMBL" id="CP040637">
    <property type="protein sequence ID" value="QCW03554.1"/>
    <property type="molecule type" value="Genomic_DNA"/>
</dbReference>
<proteinExistence type="predicted"/>
<gene>
    <name evidence="2" type="ORF">FGF80_10020</name>
</gene>
<reference evidence="3" key="1">
    <citation type="submission" date="2019-05" db="EMBL/GenBank/DDBJ databases">
        <title>Complete Genome Sequence and Methylation Pattern of the Halophilic Archaeon Natrinema pallidum BOL6-1.</title>
        <authorList>
            <person name="DasSarma P."/>
            <person name="DasSarma B.P."/>
            <person name="DasSarma S.L."/>
            <person name="Martinez F.L."/>
            <person name="Guzman D."/>
            <person name="Roberts R.J."/>
            <person name="DasSarma S."/>
        </authorList>
    </citation>
    <scope>NUCLEOTIDE SEQUENCE [LARGE SCALE GENOMIC DNA]</scope>
    <source>
        <strain evidence="3">BOL6-1</strain>
    </source>
</reference>
<accession>A0A4V1IF29</accession>
<name>A0A4V1IF29_9EURY</name>
<keyword evidence="3" id="KW-1185">Reference proteome</keyword>
<dbReference type="Gene3D" id="1.10.10.10">
    <property type="entry name" value="Winged helix-like DNA-binding domain superfamily/Winged helix DNA-binding domain"/>
    <property type="match status" value="1"/>
</dbReference>
<organism evidence="2 3">
    <name type="scientific">Natrinema pallidum</name>
    <dbReference type="NCBI Taxonomy" id="69527"/>
    <lineage>
        <taxon>Archaea</taxon>
        <taxon>Methanobacteriati</taxon>
        <taxon>Methanobacteriota</taxon>
        <taxon>Stenosarchaea group</taxon>
        <taxon>Halobacteria</taxon>
        <taxon>Halobacteriales</taxon>
        <taxon>Natrialbaceae</taxon>
        <taxon>Natrinema</taxon>
    </lineage>
</organism>
<dbReference type="AlphaFoldDB" id="A0A4V1IF29"/>
<protein>
    <submittedName>
        <fullName evidence="2">MarR family transcriptional regulator</fullName>
    </submittedName>
</protein>
<dbReference type="InterPro" id="IPR000835">
    <property type="entry name" value="HTH_MarR-typ"/>
</dbReference>
<sequence length="78" mass="8977">MTTLTDHDDTIESLPPSAKLALWVLESEGKLTQQELRKETRLHQRTLRYALDRLDEEGLIDSRPNPADARQSLYSITK</sequence>
<dbReference type="RefSeq" id="WP_138653723.1">
    <property type="nucleotide sequence ID" value="NZ_CP040637.1"/>
</dbReference>
<dbReference type="GO" id="GO:0003700">
    <property type="term" value="F:DNA-binding transcription factor activity"/>
    <property type="evidence" value="ECO:0007669"/>
    <property type="project" value="InterPro"/>
</dbReference>
<evidence type="ECO:0000313" key="3">
    <source>
        <dbReference type="Proteomes" id="UP000307562"/>
    </source>
</evidence>
<dbReference type="Pfam" id="PF12802">
    <property type="entry name" value="MarR_2"/>
    <property type="match status" value="1"/>
</dbReference>
<dbReference type="InterPro" id="IPR036390">
    <property type="entry name" value="WH_DNA-bd_sf"/>
</dbReference>
<evidence type="ECO:0000259" key="1">
    <source>
        <dbReference type="PROSITE" id="PS50995"/>
    </source>
</evidence>
<dbReference type="InterPro" id="IPR036388">
    <property type="entry name" value="WH-like_DNA-bd_sf"/>
</dbReference>
<dbReference type="Proteomes" id="UP000307562">
    <property type="component" value="Chromosome"/>
</dbReference>